<keyword evidence="3" id="KW-0315">Glutamine amidotransferase</keyword>
<evidence type="ECO:0000313" key="5">
    <source>
        <dbReference type="Proteomes" id="UP000238274"/>
    </source>
</evidence>
<reference evidence="5" key="2">
    <citation type="journal article" date="2018" name="BMC Genomics">
        <title>Genomic insights into host adaptation between the wheat stripe rust pathogen (Puccinia striiformis f. sp. tritici) and the barley stripe rust pathogen (Puccinia striiformis f. sp. hordei).</title>
        <authorList>
            <person name="Xia C."/>
            <person name="Wang M."/>
            <person name="Yin C."/>
            <person name="Cornejo O.E."/>
            <person name="Hulbert S.H."/>
            <person name="Chen X."/>
        </authorList>
    </citation>
    <scope>NUCLEOTIDE SEQUENCE [LARGE SCALE GENOMIC DNA]</scope>
    <source>
        <strain evidence="5">93TX-2</strain>
    </source>
</reference>
<proteinExistence type="predicted"/>
<evidence type="ECO:0000256" key="1">
    <source>
        <dbReference type="ARBA" id="ARBA00022605"/>
    </source>
</evidence>
<name>A0A2S4UV29_9BASI</name>
<dbReference type="InterPro" id="IPR051857">
    <property type="entry name" value="Asn_synthetase_domain"/>
</dbReference>
<keyword evidence="2" id="KW-0061">Asparagine biosynthesis</keyword>
<dbReference type="VEuPathDB" id="FungiDB:PSHT_12713"/>
<gene>
    <name evidence="4" type="ORF">PSHT_12713</name>
</gene>
<dbReference type="GO" id="GO:0004066">
    <property type="term" value="F:asparagine synthase (glutamine-hydrolyzing) activity"/>
    <property type="evidence" value="ECO:0007669"/>
    <property type="project" value="InterPro"/>
</dbReference>
<keyword evidence="5" id="KW-1185">Reference proteome</keyword>
<dbReference type="AlphaFoldDB" id="A0A2S4UV29"/>
<reference evidence="4 5" key="1">
    <citation type="submission" date="2017-12" db="EMBL/GenBank/DDBJ databases">
        <title>Gene loss provides genomic basis for host adaptation in cereal stripe rust fungi.</title>
        <authorList>
            <person name="Xia C."/>
        </authorList>
    </citation>
    <scope>NUCLEOTIDE SEQUENCE [LARGE SCALE GENOMIC DNA]</scope>
    <source>
        <strain evidence="4 5">93TX-2</strain>
    </source>
</reference>
<dbReference type="Gene3D" id="3.40.50.620">
    <property type="entry name" value="HUPs"/>
    <property type="match status" value="1"/>
</dbReference>
<dbReference type="CDD" id="cd01991">
    <property type="entry name" value="Asn_synthase_B_C"/>
    <property type="match status" value="1"/>
</dbReference>
<evidence type="ECO:0000313" key="4">
    <source>
        <dbReference type="EMBL" id="POW01139.1"/>
    </source>
</evidence>
<dbReference type="PANTHER" id="PTHR45937">
    <property type="entry name" value="ASPARAGINE SYNTHETASE DOMAIN-CONTAINING PROTEIN 1"/>
    <property type="match status" value="1"/>
</dbReference>
<dbReference type="Proteomes" id="UP000238274">
    <property type="component" value="Unassembled WGS sequence"/>
</dbReference>
<accession>A0A2S4UV29</accession>
<dbReference type="GO" id="GO:0006529">
    <property type="term" value="P:asparagine biosynthetic process"/>
    <property type="evidence" value="ECO:0007669"/>
    <property type="project" value="UniProtKB-KW"/>
</dbReference>
<comment type="caution">
    <text evidence="4">The sequence shown here is derived from an EMBL/GenBank/DDBJ whole genome shotgun (WGS) entry which is preliminary data.</text>
</comment>
<dbReference type="VEuPathDB" id="FungiDB:PSTT_09751"/>
<dbReference type="OrthoDB" id="10252281at2759"/>
<evidence type="ECO:0008006" key="6">
    <source>
        <dbReference type="Google" id="ProtNLM"/>
    </source>
</evidence>
<protein>
    <recommendedName>
        <fullName evidence="6">Asparagine synthetase domain-containing protein</fullName>
    </recommendedName>
</protein>
<dbReference type="InterPro" id="IPR014729">
    <property type="entry name" value="Rossmann-like_a/b/a_fold"/>
</dbReference>
<dbReference type="SUPFAM" id="SSF52402">
    <property type="entry name" value="Adenine nucleotide alpha hydrolases-like"/>
    <property type="match status" value="1"/>
</dbReference>
<dbReference type="InterPro" id="IPR001962">
    <property type="entry name" value="Asn_synthase"/>
</dbReference>
<dbReference type="PANTHER" id="PTHR45937:SF1">
    <property type="entry name" value="ASPARAGINE SYNTHETASE DOMAIN-CONTAINING PROTEIN 1"/>
    <property type="match status" value="1"/>
</dbReference>
<sequence length="174" mass="19409">MSSQFLVDVRVKNPGKSFVNSHQVEFGDPIAAALCFAARGIERCRLGPNSDECIPSYCCPARVFLSGLGADELLRGYSRHRSAFSSQSPRPNSIEELQLDMERILRNRDNRPSWPGARHPFLDRDVIIFLSNLPIHLKWDVALEKGTGNKMLLRVLAQELGVSEEGDSIRSSVS</sequence>
<dbReference type="EMBL" id="PKSM01000237">
    <property type="protein sequence ID" value="POW01139.1"/>
    <property type="molecule type" value="Genomic_DNA"/>
</dbReference>
<reference evidence="5" key="3">
    <citation type="journal article" date="2018" name="Mol. Plant Microbe Interact.">
        <title>Genome sequence resources for the wheat stripe rust pathogen (Puccinia striiformis f. sp. tritici) and the barley stripe rust pathogen (Puccinia striiformis f. sp. hordei).</title>
        <authorList>
            <person name="Xia C."/>
            <person name="Wang M."/>
            <person name="Yin C."/>
            <person name="Cornejo O.E."/>
            <person name="Hulbert S.H."/>
            <person name="Chen X."/>
        </authorList>
    </citation>
    <scope>NUCLEOTIDE SEQUENCE [LARGE SCALE GENOMIC DNA]</scope>
    <source>
        <strain evidence="5">93TX-2</strain>
    </source>
</reference>
<evidence type="ECO:0000256" key="2">
    <source>
        <dbReference type="ARBA" id="ARBA00022888"/>
    </source>
</evidence>
<evidence type="ECO:0000256" key="3">
    <source>
        <dbReference type="ARBA" id="ARBA00022962"/>
    </source>
</evidence>
<keyword evidence="1" id="KW-0028">Amino-acid biosynthesis</keyword>
<organism evidence="4 5">
    <name type="scientific">Puccinia striiformis</name>
    <dbReference type="NCBI Taxonomy" id="27350"/>
    <lineage>
        <taxon>Eukaryota</taxon>
        <taxon>Fungi</taxon>
        <taxon>Dikarya</taxon>
        <taxon>Basidiomycota</taxon>
        <taxon>Pucciniomycotina</taxon>
        <taxon>Pucciniomycetes</taxon>
        <taxon>Pucciniales</taxon>
        <taxon>Pucciniaceae</taxon>
        <taxon>Puccinia</taxon>
    </lineage>
</organism>